<sequence>MEHKQTTLDSWLTRGRPKRPEATATTTSRREAREPEPRNSRFQAPRDNPAQREELARVAHETREVLPGLLAQLPGIQAKRGEVVHLRGLSSLRISDCPRTGGACIKIVNMDTLDAAMRLRREFPGPRSRVAVLNMASNTHPGGGWRTGAMAQEESICYRSSLYMSLHRRHYPWSQRMGIYTGDVVVIRSSMRSGHKLLVPDCAVDDLPIVSVLSIAALRCPATRSVTPPVSKIGDDSSAQHQQRTVYANYKDRDLTVDKMRLCLRMAASHGHTQLVLGALGCGAFRNPPREIAECWLEVLTELEFQGGWWDQVWFAVYDAKNEGNFELFEEVLGNVQV</sequence>
<dbReference type="RefSeq" id="XP_035321005.1">
    <property type="nucleotide sequence ID" value="XM_035469310.1"/>
</dbReference>
<dbReference type="PANTHER" id="PTHR35596:SF1">
    <property type="entry name" value="MICROBIAL-TYPE PARG CATALYTIC DOMAIN-CONTAINING PROTEIN"/>
    <property type="match status" value="1"/>
</dbReference>
<dbReference type="GeneID" id="55973568"/>
<feature type="region of interest" description="Disordered" evidence="1">
    <location>
        <begin position="1"/>
        <end position="51"/>
    </location>
</feature>
<comment type="caution">
    <text evidence="3">The sequence shown here is derived from an EMBL/GenBank/DDBJ whole genome shotgun (WGS) entry which is preliminary data.</text>
</comment>
<dbReference type="PANTHER" id="PTHR35596">
    <property type="entry name" value="DUF2263 DOMAIN-CONTAINING PROTEIN"/>
    <property type="match status" value="1"/>
</dbReference>
<dbReference type="NCBIfam" id="TIGR02452">
    <property type="entry name" value="TIGR02452 family protein"/>
    <property type="match status" value="1"/>
</dbReference>
<evidence type="ECO:0000313" key="4">
    <source>
        <dbReference type="Proteomes" id="UP000749293"/>
    </source>
</evidence>
<dbReference type="EMBL" id="JAANYQ010000009">
    <property type="protein sequence ID" value="KAF4122353.1"/>
    <property type="molecule type" value="Genomic_DNA"/>
</dbReference>
<dbReference type="Proteomes" id="UP000749293">
    <property type="component" value="Unassembled WGS sequence"/>
</dbReference>
<reference evidence="3" key="1">
    <citation type="submission" date="2020-03" db="EMBL/GenBank/DDBJ databases">
        <title>Site-based positive gene gene selection in Geosmithia morbida across the United States reveals a broad range of putative effectors and factors for local host and environmental adapation.</title>
        <authorList>
            <person name="Onufrak A."/>
            <person name="Murdoch R.W."/>
            <person name="Gazis R."/>
            <person name="Huff M."/>
            <person name="Staton M."/>
            <person name="Klingeman W."/>
            <person name="Hadziabdic D."/>
        </authorList>
    </citation>
    <scope>NUCLEOTIDE SEQUENCE</scope>
    <source>
        <strain evidence="3">1262</strain>
    </source>
</reference>
<evidence type="ECO:0000256" key="1">
    <source>
        <dbReference type="SAM" id="MobiDB-lite"/>
    </source>
</evidence>
<dbReference type="InterPro" id="IPR019261">
    <property type="entry name" value="PARG_cat_microbial"/>
</dbReference>
<dbReference type="Pfam" id="PF10021">
    <property type="entry name" value="PARG_cat_microb"/>
    <property type="match status" value="1"/>
</dbReference>
<organism evidence="3 4">
    <name type="scientific">Geosmithia morbida</name>
    <dbReference type="NCBI Taxonomy" id="1094350"/>
    <lineage>
        <taxon>Eukaryota</taxon>
        <taxon>Fungi</taxon>
        <taxon>Dikarya</taxon>
        <taxon>Ascomycota</taxon>
        <taxon>Pezizomycotina</taxon>
        <taxon>Sordariomycetes</taxon>
        <taxon>Hypocreomycetidae</taxon>
        <taxon>Hypocreales</taxon>
        <taxon>Bionectriaceae</taxon>
        <taxon>Geosmithia</taxon>
    </lineage>
</organism>
<dbReference type="Gene3D" id="3.40.220.10">
    <property type="entry name" value="Leucine Aminopeptidase, subunit E, domain 1"/>
    <property type="match status" value="1"/>
</dbReference>
<evidence type="ECO:0000259" key="2">
    <source>
        <dbReference type="Pfam" id="PF10021"/>
    </source>
</evidence>
<feature type="compositionally biased region" description="Basic and acidic residues" evidence="1">
    <location>
        <begin position="28"/>
        <end position="39"/>
    </location>
</feature>
<dbReference type="InterPro" id="IPR043472">
    <property type="entry name" value="Macro_dom-like"/>
</dbReference>
<gene>
    <name evidence="3" type="ORF">GMORB2_7345</name>
</gene>
<dbReference type="SUPFAM" id="SSF52949">
    <property type="entry name" value="Macro domain-like"/>
    <property type="match status" value="1"/>
</dbReference>
<feature type="domain" description="Microbial-type PARG catalytic" evidence="2">
    <location>
        <begin position="103"/>
        <end position="171"/>
    </location>
</feature>
<evidence type="ECO:0000313" key="3">
    <source>
        <dbReference type="EMBL" id="KAF4122353.1"/>
    </source>
</evidence>
<keyword evidence="4" id="KW-1185">Reference proteome</keyword>
<name>A0A9P4YVB2_9HYPO</name>
<dbReference type="AlphaFoldDB" id="A0A9P4YVB2"/>
<proteinExistence type="predicted"/>
<protein>
    <recommendedName>
        <fullName evidence="2">Microbial-type PARG catalytic domain-containing protein</fullName>
    </recommendedName>
</protein>
<dbReference type="OrthoDB" id="9985428at2759"/>
<accession>A0A9P4YVB2</accession>
<dbReference type="InterPro" id="IPR012664">
    <property type="entry name" value="CHP02452"/>
</dbReference>